<dbReference type="PROSITE" id="PS00012">
    <property type="entry name" value="PHOSPHOPANTETHEINE"/>
    <property type="match status" value="1"/>
</dbReference>
<evidence type="ECO:0000256" key="1">
    <source>
        <dbReference type="ARBA" id="ARBA00001957"/>
    </source>
</evidence>
<reference evidence="6" key="1">
    <citation type="submission" date="2020-01" db="EMBL/GenBank/DDBJ databases">
        <title>Whole-genome analyses of novel actinobacteria.</title>
        <authorList>
            <person name="Sahin N."/>
        </authorList>
    </citation>
    <scope>NUCLEOTIDE SEQUENCE</scope>
    <source>
        <strain evidence="6">YC537</strain>
    </source>
</reference>
<accession>A0A964UVZ2</accession>
<dbReference type="SUPFAM" id="SSF52777">
    <property type="entry name" value="CoA-dependent acyltransferases"/>
    <property type="match status" value="2"/>
</dbReference>
<dbReference type="SMART" id="SM00823">
    <property type="entry name" value="PKS_PP"/>
    <property type="match status" value="1"/>
</dbReference>
<dbReference type="SUPFAM" id="SSF47336">
    <property type="entry name" value="ACP-like"/>
    <property type="match status" value="1"/>
</dbReference>
<dbReference type="Pfam" id="PF00975">
    <property type="entry name" value="Thioesterase"/>
    <property type="match status" value="1"/>
</dbReference>
<dbReference type="GO" id="GO:0009366">
    <property type="term" value="C:enterobactin synthetase complex"/>
    <property type="evidence" value="ECO:0007669"/>
    <property type="project" value="TreeGrafter"/>
</dbReference>
<dbReference type="GO" id="GO:0031177">
    <property type="term" value="F:phosphopantetheine binding"/>
    <property type="evidence" value="ECO:0007669"/>
    <property type="project" value="InterPro"/>
</dbReference>
<evidence type="ECO:0000313" key="6">
    <source>
        <dbReference type="EMBL" id="NBE55355.1"/>
    </source>
</evidence>
<dbReference type="InterPro" id="IPR009081">
    <property type="entry name" value="PP-bd_ACP"/>
</dbReference>
<keyword evidence="3" id="KW-0596">Phosphopantetheine</keyword>
<dbReference type="NCBIfam" id="TIGR01733">
    <property type="entry name" value="AA-adenyl-dom"/>
    <property type="match status" value="1"/>
</dbReference>
<dbReference type="CDD" id="cd05930">
    <property type="entry name" value="A_NRPS"/>
    <property type="match status" value="1"/>
</dbReference>
<evidence type="ECO:0000256" key="2">
    <source>
        <dbReference type="ARBA" id="ARBA00006432"/>
    </source>
</evidence>
<dbReference type="InterPro" id="IPR006162">
    <property type="entry name" value="Ppantetheine_attach_site"/>
</dbReference>
<dbReference type="EMBL" id="JAAAHS010000311">
    <property type="protein sequence ID" value="NBE55355.1"/>
    <property type="molecule type" value="Genomic_DNA"/>
</dbReference>
<dbReference type="FunFam" id="1.10.1200.10:FF:000016">
    <property type="entry name" value="Non-ribosomal peptide synthase"/>
    <property type="match status" value="1"/>
</dbReference>
<evidence type="ECO:0000259" key="5">
    <source>
        <dbReference type="PROSITE" id="PS50075"/>
    </source>
</evidence>
<dbReference type="InterPro" id="IPR001031">
    <property type="entry name" value="Thioesterase"/>
</dbReference>
<dbReference type="InterPro" id="IPR036736">
    <property type="entry name" value="ACP-like_sf"/>
</dbReference>
<evidence type="ECO:0000313" key="7">
    <source>
        <dbReference type="Proteomes" id="UP000598297"/>
    </source>
</evidence>
<evidence type="ECO:0000256" key="4">
    <source>
        <dbReference type="ARBA" id="ARBA00022553"/>
    </source>
</evidence>
<organism evidence="6 7">
    <name type="scientific">Streptomyces boluensis</name>
    <dbReference type="NCBI Taxonomy" id="1775135"/>
    <lineage>
        <taxon>Bacteria</taxon>
        <taxon>Bacillati</taxon>
        <taxon>Actinomycetota</taxon>
        <taxon>Actinomycetes</taxon>
        <taxon>Kitasatosporales</taxon>
        <taxon>Streptomycetaceae</taxon>
        <taxon>Streptomyces</taxon>
    </lineage>
</organism>
<feature type="domain" description="Carrier" evidence="5">
    <location>
        <begin position="992"/>
        <end position="1067"/>
    </location>
</feature>
<evidence type="ECO:0000256" key="3">
    <source>
        <dbReference type="ARBA" id="ARBA00022450"/>
    </source>
</evidence>
<keyword evidence="7" id="KW-1185">Reference proteome</keyword>
<dbReference type="InterPro" id="IPR000873">
    <property type="entry name" value="AMP-dep_synth/lig_dom"/>
</dbReference>
<comment type="caution">
    <text evidence="6">The sequence shown here is derived from an EMBL/GenBank/DDBJ whole genome shotgun (WGS) entry which is preliminary data.</text>
</comment>
<dbReference type="RefSeq" id="WP_161703024.1">
    <property type="nucleotide sequence ID" value="NZ_JAAAHS010000311.1"/>
</dbReference>
<dbReference type="AlphaFoldDB" id="A0A964UVZ2"/>
<proteinExistence type="inferred from homology"/>
<dbReference type="InterPro" id="IPR029058">
    <property type="entry name" value="AB_hydrolase_fold"/>
</dbReference>
<dbReference type="OrthoDB" id="2472181at2"/>
<dbReference type="Pfam" id="PF13193">
    <property type="entry name" value="AMP-binding_C"/>
    <property type="match status" value="1"/>
</dbReference>
<dbReference type="SUPFAM" id="SSF53474">
    <property type="entry name" value="alpha/beta-Hydrolases"/>
    <property type="match status" value="1"/>
</dbReference>
<dbReference type="InterPro" id="IPR001242">
    <property type="entry name" value="Condensation_dom"/>
</dbReference>
<dbReference type="FunFam" id="2.30.38.10:FF:000001">
    <property type="entry name" value="Non-ribosomal peptide synthetase PvdI"/>
    <property type="match status" value="1"/>
</dbReference>
<dbReference type="InterPro" id="IPR010071">
    <property type="entry name" value="AA_adenyl_dom"/>
</dbReference>
<dbReference type="SUPFAM" id="SSF56801">
    <property type="entry name" value="Acetyl-CoA synthetase-like"/>
    <property type="match status" value="1"/>
</dbReference>
<comment type="similarity">
    <text evidence="2">Belongs to the ATP-dependent AMP-binding enzyme family.</text>
</comment>
<dbReference type="Pfam" id="PF00668">
    <property type="entry name" value="Condensation"/>
    <property type="match status" value="1"/>
</dbReference>
<comment type="cofactor">
    <cofactor evidence="1">
        <name>pantetheine 4'-phosphate</name>
        <dbReference type="ChEBI" id="CHEBI:47942"/>
    </cofactor>
</comment>
<dbReference type="PANTHER" id="PTHR45527">
    <property type="entry name" value="NONRIBOSOMAL PEPTIDE SYNTHETASE"/>
    <property type="match status" value="1"/>
</dbReference>
<dbReference type="InterPro" id="IPR023213">
    <property type="entry name" value="CAT-like_dom_sf"/>
</dbReference>
<dbReference type="GO" id="GO:0072330">
    <property type="term" value="P:monocarboxylic acid biosynthetic process"/>
    <property type="evidence" value="ECO:0007669"/>
    <property type="project" value="UniProtKB-ARBA"/>
</dbReference>
<dbReference type="Gene3D" id="3.30.559.30">
    <property type="entry name" value="Nonribosomal peptide synthetase, condensation domain"/>
    <property type="match status" value="1"/>
</dbReference>
<dbReference type="InterPro" id="IPR020806">
    <property type="entry name" value="PKS_PP-bd"/>
</dbReference>
<dbReference type="Pfam" id="PF00501">
    <property type="entry name" value="AMP-binding"/>
    <property type="match status" value="1"/>
</dbReference>
<dbReference type="InterPro" id="IPR025110">
    <property type="entry name" value="AMP-bd_C"/>
</dbReference>
<name>A0A964UVZ2_9ACTN</name>
<dbReference type="GO" id="GO:0043041">
    <property type="term" value="P:amino acid activation for nonribosomal peptide biosynthetic process"/>
    <property type="evidence" value="ECO:0007669"/>
    <property type="project" value="TreeGrafter"/>
</dbReference>
<dbReference type="GO" id="GO:0047527">
    <property type="term" value="F:2,3-dihydroxybenzoate-serine ligase activity"/>
    <property type="evidence" value="ECO:0007669"/>
    <property type="project" value="TreeGrafter"/>
</dbReference>
<dbReference type="GO" id="GO:0008610">
    <property type="term" value="P:lipid biosynthetic process"/>
    <property type="evidence" value="ECO:0007669"/>
    <property type="project" value="UniProtKB-ARBA"/>
</dbReference>
<feature type="non-terminal residue" evidence="6">
    <location>
        <position position="1218"/>
    </location>
</feature>
<dbReference type="PROSITE" id="PS50075">
    <property type="entry name" value="CARRIER"/>
    <property type="match status" value="1"/>
</dbReference>
<keyword evidence="4" id="KW-0597">Phosphoprotein</keyword>
<dbReference type="InterPro" id="IPR045851">
    <property type="entry name" value="AMP-bd_C_sf"/>
</dbReference>
<dbReference type="Gene3D" id="3.30.559.10">
    <property type="entry name" value="Chloramphenicol acetyltransferase-like domain"/>
    <property type="match status" value="1"/>
</dbReference>
<dbReference type="Pfam" id="PF00550">
    <property type="entry name" value="PP-binding"/>
    <property type="match status" value="1"/>
</dbReference>
<dbReference type="PANTHER" id="PTHR45527:SF1">
    <property type="entry name" value="FATTY ACID SYNTHASE"/>
    <property type="match status" value="1"/>
</dbReference>
<dbReference type="Gene3D" id="2.30.38.10">
    <property type="entry name" value="Luciferase, Domain 3"/>
    <property type="match status" value="1"/>
</dbReference>
<dbReference type="Gene3D" id="3.30.300.30">
    <property type="match status" value="1"/>
</dbReference>
<dbReference type="Proteomes" id="UP000598297">
    <property type="component" value="Unassembled WGS sequence"/>
</dbReference>
<dbReference type="Gene3D" id="3.40.50.980">
    <property type="match status" value="2"/>
</dbReference>
<dbReference type="GO" id="GO:0009239">
    <property type="term" value="P:enterobactin biosynthetic process"/>
    <property type="evidence" value="ECO:0007669"/>
    <property type="project" value="TreeGrafter"/>
</dbReference>
<protein>
    <submittedName>
        <fullName evidence="6">Amino acid adenylation domain-containing protein</fullName>
    </submittedName>
</protein>
<dbReference type="GO" id="GO:0005829">
    <property type="term" value="C:cytosol"/>
    <property type="evidence" value="ECO:0007669"/>
    <property type="project" value="TreeGrafter"/>
</dbReference>
<gene>
    <name evidence="6" type="ORF">GUY60_28800</name>
</gene>
<dbReference type="Gene3D" id="3.40.50.1820">
    <property type="entry name" value="alpha/beta hydrolase"/>
    <property type="match status" value="1"/>
</dbReference>
<sequence>MECRYDGAHGLPLTSAQMLFWLAQERDPQSPAFLCAEYVELRGAVDVGLLEQALHQALVEAEATRVRFRTTADGEVRQVVQALENWTLPVLDLRGEPDPVRAADDWMAANGHPAFDLQCDHAFAFTVLRTADERFLFHLVMHHILLDGYGFSLFLHRTADIYTALAAGDAVPPCPFGSLEQTVADDLAYRSSELMDRDREYWRVQLADWIDESAAAHRPEEVSYTFVRETGHLDAEAAAGLRALARTARTGLATAAMAALGLYVHRLGGGDGEDAALQLTVSGRSPVSRTVPAVLANVLPLRLRTTPQTTVAELLRHTAEQAKGLLRHQRYPYLQLERELGVRHDRPGALGSWGINVMTYDGDVRFGSIPAVIHNLSNGPVAGWAVNVYDRPADGSLRIDLQADPGRHSAAEVAAHHRRLLGLLRTLATVDPALPVGALDLLSAAEREQVLAAGRGPERPVPPATLPELFEQRVRREPGARALVCGADELTAAELNGRANRLARLLLARGAAPETYVAVALPRTADYVIALLAVLKTGAACLPLDPEHPDARTQLMLADARPLCVLTTAEGTTGIGEYGDGRALVLDAPETRRALALLPATDPTDQDRAQPLAPHHPAYVNFTSGTSGRPNGVVVEHRQLANLFADHEAELIRPAAAAAGRPLRAALTASFTFDTSWEGLLFLAAGQELHLVEESVRRDPAALVAQVRRKELDFLDLTPSYLRQLLDDGLLADGAHRPGLLMVGGEAVDGELWRRLRDCPGTASYNYYGPTECTVDAVYCRLDEQGSRPVIGHPGHNMRAYVLDRAGQPTPPGVPGELHLGGAQVARGYLDRPELTERRFLPDPFGPPGARMYRTGDAARWTEDGVLEFLGRTDEQVKVHGVRIEPGEIEAVLAGHPGVAQAAVTVHRTERGAHTLTAHLAGASTGADGAGPPDAATLRAWAARRLPAAMVPAALVFHVALPLTAHGKLDRAALTATARNQDRAQASAARRAPRDAREKDLCALFAEVLDMPEVGIDDDFFALGGHSLKATRLASRISAHLGAEVPAALLYRAPTVAALAEQLQGDELPDAFSPLLPLRRGNGGPPVFCLHPSGGLGWCYATLPRHLPDDVPVYVLQARGLRGGEGLPGSFPEMIADYVRQIRSVQATGPYRLLGWSLGGSLAHAVAVRLQGEGERVELLAMLDAQPIDPDEARTIEADPELTRTRVLEAAGRVPIPA</sequence>